<dbReference type="PANTHER" id="PTHR14534:SF3">
    <property type="entry name" value="GID COMPLEX SUBUNIT 4 HOMOLOG"/>
    <property type="match status" value="1"/>
</dbReference>
<dbReference type="Pfam" id="PF09783">
    <property type="entry name" value="Vac_ImportDeg"/>
    <property type="match status" value="1"/>
</dbReference>
<evidence type="ECO:0000256" key="1">
    <source>
        <dbReference type="ARBA" id="ARBA00061469"/>
    </source>
</evidence>
<comment type="similarity">
    <text evidence="1">Belongs to the GID4/VID24 family.</text>
</comment>
<dbReference type="GO" id="GO:0007039">
    <property type="term" value="P:protein catabolic process in the vacuole"/>
    <property type="evidence" value="ECO:0007669"/>
    <property type="project" value="TreeGrafter"/>
</dbReference>
<reference evidence="2" key="1">
    <citation type="submission" date="2014-02" db="EMBL/GenBank/DDBJ databases">
        <authorList>
            <person name="Genoscope - CEA"/>
        </authorList>
    </citation>
    <scope>NUCLEOTIDE SEQUENCE</scope>
    <source>
        <strain evidence="2">LS3</strain>
    </source>
</reference>
<organism evidence="2">
    <name type="scientific">Blastobotrys adeninivorans</name>
    <name type="common">Yeast</name>
    <name type="synonym">Arxula adeninivorans</name>
    <dbReference type="NCBI Taxonomy" id="409370"/>
    <lineage>
        <taxon>Eukaryota</taxon>
        <taxon>Fungi</taxon>
        <taxon>Dikarya</taxon>
        <taxon>Ascomycota</taxon>
        <taxon>Saccharomycotina</taxon>
        <taxon>Dipodascomycetes</taxon>
        <taxon>Dipodascales</taxon>
        <taxon>Trichomonascaceae</taxon>
        <taxon>Blastobotrys</taxon>
    </lineage>
</organism>
<dbReference type="PANTHER" id="PTHR14534">
    <property type="entry name" value="VACUOLAR IMPORT AND DEGRADATION PROTEIN 24"/>
    <property type="match status" value="1"/>
</dbReference>
<dbReference type="GO" id="GO:0043161">
    <property type="term" value="P:proteasome-mediated ubiquitin-dependent protein catabolic process"/>
    <property type="evidence" value="ECO:0007669"/>
    <property type="project" value="TreeGrafter"/>
</dbReference>
<protein>
    <submittedName>
        <fullName evidence="2">ARAD1B11836p</fullName>
    </submittedName>
</protein>
<dbReference type="GO" id="GO:0006623">
    <property type="term" value="P:protein targeting to vacuole"/>
    <property type="evidence" value="ECO:0007669"/>
    <property type="project" value="TreeGrafter"/>
</dbReference>
<dbReference type="AlphaFoldDB" id="A0A060T6G0"/>
<accession>A0A060T6G0</accession>
<dbReference type="GO" id="GO:0005773">
    <property type="term" value="C:vacuole"/>
    <property type="evidence" value="ECO:0007669"/>
    <property type="project" value="GOC"/>
</dbReference>
<name>A0A060T6G0_BLAAD</name>
<dbReference type="PhylomeDB" id="A0A060T6G0"/>
<sequence length="241" mass="28036">MPSTEPVVVPEKKKAPEEVVAESKPVAKRVMQSGDRIDVRYDDFLSKIPRSPPRYTSSFLRPGSTFMGSQQSGRHTYEVHVELKRVDMERATLCGYLHIEGLTEDHPTLITYFEGEMISDEYSFFTQRADWGASPATDITHWSRFAPWRAIADKAKHPSYVHRNYDQRAHIFMRWKECFLVPDYRVRDIHGASYAGFYYICFDQLNGSISGFYFHQKSDKYQQLELTHVADSGRAETYELR</sequence>
<dbReference type="InterPro" id="IPR018618">
    <property type="entry name" value="GID4/10-like"/>
</dbReference>
<dbReference type="EMBL" id="HG937692">
    <property type="protein sequence ID" value="CDP36389.1"/>
    <property type="molecule type" value="Genomic_DNA"/>
</dbReference>
<dbReference type="GO" id="GO:0045721">
    <property type="term" value="P:negative regulation of gluconeogenesis"/>
    <property type="evidence" value="ECO:0007669"/>
    <property type="project" value="TreeGrafter"/>
</dbReference>
<proteinExistence type="inferred from homology"/>
<reference evidence="2" key="2">
    <citation type="submission" date="2014-06" db="EMBL/GenBank/DDBJ databases">
        <title>The complete genome of Blastobotrys (Arxula) adeninivorans LS3 - a yeast of biotechnological interest.</title>
        <authorList>
            <person name="Kunze G."/>
            <person name="Gaillardin C."/>
            <person name="Czernicka M."/>
            <person name="Durrens P."/>
            <person name="Martin T."/>
            <person name="Boer E."/>
            <person name="Gabaldon T."/>
            <person name="Cruz J."/>
            <person name="Talla E."/>
            <person name="Marck C."/>
            <person name="Goffeau A."/>
            <person name="Barbe V."/>
            <person name="Baret P."/>
            <person name="Baronian K."/>
            <person name="Beier S."/>
            <person name="Bleykasten C."/>
            <person name="Bode R."/>
            <person name="Casaregola S."/>
            <person name="Despons L."/>
            <person name="Fairhead C."/>
            <person name="Giersberg M."/>
            <person name="Gierski P."/>
            <person name="Hahnel U."/>
            <person name="Hartmann A."/>
            <person name="Jankowska D."/>
            <person name="Jubin C."/>
            <person name="Jung P."/>
            <person name="Lafontaine I."/>
            <person name="Leh-Louis V."/>
            <person name="Lemaire M."/>
            <person name="Marcet-Houben M."/>
            <person name="Mascher M."/>
            <person name="Morel G."/>
            <person name="Richard G.-F."/>
            <person name="Riechen J."/>
            <person name="Sacerdot C."/>
            <person name="Sarkar A."/>
            <person name="Savel G."/>
            <person name="Schacherer J."/>
            <person name="Sherman D."/>
            <person name="Straub M.-L."/>
            <person name="Stein N."/>
            <person name="Thierry A."/>
            <person name="Trautwein-Schult A."/>
            <person name="Westhof E."/>
            <person name="Worch S."/>
            <person name="Dujon B."/>
            <person name="Souciet J.-L."/>
            <person name="Wincker P."/>
            <person name="Scholz U."/>
            <person name="Neuveglise N."/>
        </authorList>
    </citation>
    <scope>NUCLEOTIDE SEQUENCE</scope>
    <source>
        <strain evidence="2">LS3</strain>
    </source>
</reference>
<dbReference type="GO" id="GO:0034657">
    <property type="term" value="C:GID complex"/>
    <property type="evidence" value="ECO:0007669"/>
    <property type="project" value="TreeGrafter"/>
</dbReference>
<gene>
    <name evidence="2" type="ORF">GNLVRS02_ARAD1B11836g</name>
</gene>
<evidence type="ECO:0000313" key="2">
    <source>
        <dbReference type="EMBL" id="CDP36389.1"/>
    </source>
</evidence>